<comment type="caution">
    <text evidence="2">The sequence shown here is derived from an EMBL/GenBank/DDBJ whole genome shotgun (WGS) entry which is preliminary data.</text>
</comment>
<organism evidence="2 3">
    <name type="scientific">Lactuca sativa</name>
    <name type="common">Garden lettuce</name>
    <dbReference type="NCBI Taxonomy" id="4236"/>
    <lineage>
        <taxon>Eukaryota</taxon>
        <taxon>Viridiplantae</taxon>
        <taxon>Streptophyta</taxon>
        <taxon>Embryophyta</taxon>
        <taxon>Tracheophyta</taxon>
        <taxon>Spermatophyta</taxon>
        <taxon>Magnoliopsida</taxon>
        <taxon>eudicotyledons</taxon>
        <taxon>Gunneridae</taxon>
        <taxon>Pentapetalae</taxon>
        <taxon>asterids</taxon>
        <taxon>campanulids</taxon>
        <taxon>Asterales</taxon>
        <taxon>Asteraceae</taxon>
        <taxon>Cichorioideae</taxon>
        <taxon>Cichorieae</taxon>
        <taxon>Lactucinae</taxon>
        <taxon>Lactuca</taxon>
    </lineage>
</organism>
<reference evidence="2 3" key="1">
    <citation type="journal article" date="2017" name="Nat. Commun.">
        <title>Genome assembly with in vitro proximity ligation data and whole-genome triplication in lettuce.</title>
        <authorList>
            <person name="Reyes-Chin-Wo S."/>
            <person name="Wang Z."/>
            <person name="Yang X."/>
            <person name="Kozik A."/>
            <person name="Arikit S."/>
            <person name="Song C."/>
            <person name="Xia L."/>
            <person name="Froenicke L."/>
            <person name="Lavelle D.O."/>
            <person name="Truco M.J."/>
            <person name="Xia R."/>
            <person name="Zhu S."/>
            <person name="Xu C."/>
            <person name="Xu H."/>
            <person name="Xu X."/>
            <person name="Cox K."/>
            <person name="Korf I."/>
            <person name="Meyers B.C."/>
            <person name="Michelmore R.W."/>
        </authorList>
    </citation>
    <scope>NUCLEOTIDE SEQUENCE [LARGE SCALE GENOMIC DNA]</scope>
    <source>
        <strain evidence="3">cv. Salinas</strain>
        <tissue evidence="2">Seedlings</tissue>
    </source>
</reference>
<dbReference type="EMBL" id="NBSK02000005">
    <property type="protein sequence ID" value="KAJ0205612.1"/>
    <property type="molecule type" value="Genomic_DNA"/>
</dbReference>
<name>A0A9R1VEG9_LACSA</name>
<dbReference type="Proteomes" id="UP000235145">
    <property type="component" value="Unassembled WGS sequence"/>
</dbReference>
<accession>A0A9R1VEG9</accession>
<protein>
    <submittedName>
        <fullName evidence="2">Uncharacterized protein</fullName>
    </submittedName>
</protein>
<evidence type="ECO:0000313" key="2">
    <source>
        <dbReference type="EMBL" id="KAJ0205612.1"/>
    </source>
</evidence>
<gene>
    <name evidence="2" type="ORF">LSAT_V11C500229060</name>
</gene>
<evidence type="ECO:0000256" key="1">
    <source>
        <dbReference type="SAM" id="MobiDB-lite"/>
    </source>
</evidence>
<proteinExistence type="predicted"/>
<sequence>MESFQNTADSNTNKVNEAIASLSTSLKTEREKFEVSHQSLQADRTILLSYVKTSLTNLKTDLAWDNKVREDLALSQTQVATLSLELSQANMEIESLRAEDTVLKSCVNDVHSLTSNLLEAHDSVLTISVRRHLTDKLLPALEMLSRIRGVTEPIDTPQQGGDVTQDPPIQPPIEKSVGNTTNQPKVTTKPKGNEASSSSVLDKKKGLMGQSDEEEETEEELLKRKKRYKELDERSK</sequence>
<feature type="compositionally biased region" description="Polar residues" evidence="1">
    <location>
        <begin position="177"/>
        <end position="186"/>
    </location>
</feature>
<evidence type="ECO:0000313" key="3">
    <source>
        <dbReference type="Proteomes" id="UP000235145"/>
    </source>
</evidence>
<feature type="region of interest" description="Disordered" evidence="1">
    <location>
        <begin position="152"/>
        <end position="236"/>
    </location>
</feature>
<keyword evidence="3" id="KW-1185">Reference proteome</keyword>
<dbReference type="AlphaFoldDB" id="A0A9R1VEG9"/>